<dbReference type="KEGG" id="beq:BEWA_008750"/>
<dbReference type="Proteomes" id="UP000031512">
    <property type="component" value="Chromosome 3"/>
</dbReference>
<dbReference type="EMBL" id="CP001670">
    <property type="protein sequence ID" value="AFZ81463.1"/>
    <property type="molecule type" value="Genomic_DNA"/>
</dbReference>
<dbReference type="VEuPathDB" id="PiroplasmaDB:BEWA_008750"/>
<proteinExistence type="predicted"/>
<name>L0B1W0_THEEQ</name>
<keyword evidence="1" id="KW-0732">Signal</keyword>
<feature type="chain" id="PRO_5003939492" evidence="1">
    <location>
        <begin position="23"/>
        <end position="288"/>
    </location>
</feature>
<protein>
    <submittedName>
        <fullName evidence="2">Signal peptide-containing protein</fullName>
    </submittedName>
</protein>
<dbReference type="AlphaFoldDB" id="L0B1W0"/>
<evidence type="ECO:0000313" key="3">
    <source>
        <dbReference type="Proteomes" id="UP000031512"/>
    </source>
</evidence>
<reference evidence="2 3" key="1">
    <citation type="journal article" date="2012" name="BMC Genomics">
        <title>Comparative genomic analysis and phylogenetic position of Theileria equi.</title>
        <authorList>
            <person name="Kappmeyer L.S."/>
            <person name="Thiagarajan M."/>
            <person name="Herndon D.R."/>
            <person name="Ramsay J.D."/>
            <person name="Caler E."/>
            <person name="Djikeng A."/>
            <person name="Gillespie J.J."/>
            <person name="Lau A.O."/>
            <person name="Roalson E.H."/>
            <person name="Silva J.C."/>
            <person name="Silva M.G."/>
            <person name="Suarez C.E."/>
            <person name="Ueti M.W."/>
            <person name="Nene V.M."/>
            <person name="Mealey R.H."/>
            <person name="Knowles D.P."/>
            <person name="Brayton K.A."/>
        </authorList>
    </citation>
    <scope>NUCLEOTIDE SEQUENCE [LARGE SCALE GENOMIC DNA]</scope>
    <source>
        <strain evidence="2 3">WA</strain>
    </source>
</reference>
<organism evidence="2 3">
    <name type="scientific">Theileria equi strain WA</name>
    <dbReference type="NCBI Taxonomy" id="1537102"/>
    <lineage>
        <taxon>Eukaryota</taxon>
        <taxon>Sar</taxon>
        <taxon>Alveolata</taxon>
        <taxon>Apicomplexa</taxon>
        <taxon>Aconoidasida</taxon>
        <taxon>Piroplasmida</taxon>
        <taxon>Theileriidae</taxon>
        <taxon>Theileria</taxon>
    </lineage>
</organism>
<evidence type="ECO:0000313" key="2">
    <source>
        <dbReference type="EMBL" id="AFZ81463.1"/>
    </source>
</evidence>
<keyword evidence="3" id="KW-1185">Reference proteome</keyword>
<evidence type="ECO:0000256" key="1">
    <source>
        <dbReference type="SAM" id="SignalP"/>
    </source>
</evidence>
<dbReference type="RefSeq" id="XP_004831129.1">
    <property type="nucleotide sequence ID" value="XM_004831072.1"/>
</dbReference>
<dbReference type="eggNOG" id="ENOG502QX9A">
    <property type="taxonomic scope" value="Eukaryota"/>
</dbReference>
<feature type="signal peptide" evidence="1">
    <location>
        <begin position="1"/>
        <end position="22"/>
    </location>
</feature>
<dbReference type="GeneID" id="15806337"/>
<sequence>MNILKKWIILLALLFNISHVLSDDDDEKQFCPAYDISEYEKIVSRSTFYRMFVYIFGMDYPYHQFKPKTEDEEVEEEERVTAVIGEPEDVDYLNMSDAEFKKILDDVIYNYHPSHGTEYNAEWGHTCLTEDGKIPTTNEAIHFDVFDGYLPRGLIFHDLRVLFLYLVADGYYLYKVKFGDMVVTLRHDLEEVSVHLFENFGNLMIVRIMFYVDGLLEKHEYIETAKNSKTFQKMTGRSITPPLPKFPSGTQITEKAVNDWMIERYKELSKKKPPIVEEIIKYNIVISE</sequence>
<gene>
    <name evidence="2" type="ORF">BEWA_008750</name>
</gene>
<accession>L0B1W0</accession>
<dbReference type="OrthoDB" id="360315at2759"/>